<evidence type="ECO:0000313" key="6">
    <source>
        <dbReference type="Proteomes" id="UP000619761"/>
    </source>
</evidence>
<dbReference type="InterPro" id="IPR000835">
    <property type="entry name" value="HTH_MarR-typ"/>
</dbReference>
<dbReference type="SMART" id="SM00347">
    <property type="entry name" value="HTH_MARR"/>
    <property type="match status" value="1"/>
</dbReference>
<evidence type="ECO:0000256" key="2">
    <source>
        <dbReference type="ARBA" id="ARBA00023125"/>
    </source>
</evidence>
<dbReference type="InterPro" id="IPR023187">
    <property type="entry name" value="Tscrpt_reg_MarR-type_CS"/>
</dbReference>
<dbReference type="PANTHER" id="PTHR33164">
    <property type="entry name" value="TRANSCRIPTIONAL REGULATOR, MARR FAMILY"/>
    <property type="match status" value="1"/>
</dbReference>
<evidence type="ECO:0000259" key="4">
    <source>
        <dbReference type="PROSITE" id="PS50995"/>
    </source>
</evidence>
<proteinExistence type="predicted"/>
<keyword evidence="1" id="KW-0805">Transcription regulation</keyword>
<organism evidence="5 6">
    <name type="scientific">Cellvibrio zantedeschiae</name>
    <dbReference type="NCBI Taxonomy" id="1237077"/>
    <lineage>
        <taxon>Bacteria</taxon>
        <taxon>Pseudomonadati</taxon>
        <taxon>Pseudomonadota</taxon>
        <taxon>Gammaproteobacteria</taxon>
        <taxon>Cellvibrionales</taxon>
        <taxon>Cellvibrionaceae</taxon>
        <taxon>Cellvibrio</taxon>
    </lineage>
</organism>
<dbReference type="InterPro" id="IPR036390">
    <property type="entry name" value="WH_DNA-bd_sf"/>
</dbReference>
<dbReference type="Gene3D" id="1.10.10.10">
    <property type="entry name" value="Winged helix-like DNA-binding domain superfamily/Winged helix DNA-binding domain"/>
    <property type="match status" value="1"/>
</dbReference>
<dbReference type="RefSeq" id="WP_189418810.1">
    <property type="nucleotide sequence ID" value="NZ_BMYZ01000002.1"/>
</dbReference>
<dbReference type="PROSITE" id="PS01117">
    <property type="entry name" value="HTH_MARR_1"/>
    <property type="match status" value="1"/>
</dbReference>
<protein>
    <submittedName>
        <fullName evidence="5">MarR family transcriptional regulator</fullName>
    </submittedName>
</protein>
<evidence type="ECO:0000313" key="5">
    <source>
        <dbReference type="EMBL" id="GGY78089.1"/>
    </source>
</evidence>
<dbReference type="PRINTS" id="PR00598">
    <property type="entry name" value="HTHMARR"/>
</dbReference>
<dbReference type="Pfam" id="PF01047">
    <property type="entry name" value="MarR"/>
    <property type="match status" value="1"/>
</dbReference>
<dbReference type="PROSITE" id="PS50995">
    <property type="entry name" value="HTH_MARR_2"/>
    <property type="match status" value="1"/>
</dbReference>
<accession>A0ABQ3B3H1</accession>
<sequence length="160" mass="18317">MAQHYDPYNFSPKNSLGYLLKTNHMLMHECADRVFANHDITFVQWLALVKLKDGFAETASDLCRTMSHDNGAITRMLDQMESRGFVVRERSQQDRRVVKLRITDAGRAKLAELTPPFITNLNEALAPFSADEFAELNRLLGKLKTCLEQVLVSEEEEEEL</sequence>
<dbReference type="SUPFAM" id="SSF46785">
    <property type="entry name" value="Winged helix' DNA-binding domain"/>
    <property type="match status" value="1"/>
</dbReference>
<dbReference type="PANTHER" id="PTHR33164:SF101">
    <property type="entry name" value="TRANSCRIPTIONAL REPRESSOR MPRA"/>
    <property type="match status" value="1"/>
</dbReference>
<reference evidence="6" key="1">
    <citation type="journal article" date="2019" name="Int. J. Syst. Evol. Microbiol.">
        <title>The Global Catalogue of Microorganisms (GCM) 10K type strain sequencing project: providing services to taxonomists for standard genome sequencing and annotation.</title>
        <authorList>
            <consortium name="The Broad Institute Genomics Platform"/>
            <consortium name="The Broad Institute Genome Sequencing Center for Infectious Disease"/>
            <person name="Wu L."/>
            <person name="Ma J."/>
        </authorList>
    </citation>
    <scope>NUCLEOTIDE SEQUENCE [LARGE SCALE GENOMIC DNA]</scope>
    <source>
        <strain evidence="6">KCTC 32239</strain>
    </source>
</reference>
<name>A0ABQ3B3H1_9GAMM</name>
<dbReference type="InterPro" id="IPR039422">
    <property type="entry name" value="MarR/SlyA-like"/>
</dbReference>
<evidence type="ECO:0000256" key="1">
    <source>
        <dbReference type="ARBA" id="ARBA00023015"/>
    </source>
</evidence>
<keyword evidence="2" id="KW-0238">DNA-binding</keyword>
<feature type="domain" description="HTH marR-type" evidence="4">
    <location>
        <begin position="13"/>
        <end position="145"/>
    </location>
</feature>
<dbReference type="InterPro" id="IPR036388">
    <property type="entry name" value="WH-like_DNA-bd_sf"/>
</dbReference>
<dbReference type="Proteomes" id="UP000619761">
    <property type="component" value="Unassembled WGS sequence"/>
</dbReference>
<dbReference type="EMBL" id="BMYZ01000002">
    <property type="protein sequence ID" value="GGY78089.1"/>
    <property type="molecule type" value="Genomic_DNA"/>
</dbReference>
<gene>
    <name evidence="5" type="ORF">GCM10011613_23350</name>
</gene>
<keyword evidence="6" id="KW-1185">Reference proteome</keyword>
<keyword evidence="3" id="KW-0804">Transcription</keyword>
<comment type="caution">
    <text evidence="5">The sequence shown here is derived from an EMBL/GenBank/DDBJ whole genome shotgun (WGS) entry which is preliminary data.</text>
</comment>
<evidence type="ECO:0000256" key="3">
    <source>
        <dbReference type="ARBA" id="ARBA00023163"/>
    </source>
</evidence>